<reference evidence="1" key="2">
    <citation type="journal article" date="2022" name="New Phytol.">
        <title>Evolutionary transition to the ectomycorrhizal habit in the genomes of a hyperdiverse lineage of mushroom-forming fungi.</title>
        <authorList>
            <person name="Looney B."/>
            <person name="Miyauchi S."/>
            <person name="Morin E."/>
            <person name="Drula E."/>
            <person name="Courty P.E."/>
            <person name="Kohler A."/>
            <person name="Kuo A."/>
            <person name="LaButti K."/>
            <person name="Pangilinan J."/>
            <person name="Lipzen A."/>
            <person name="Riley R."/>
            <person name="Andreopoulos W."/>
            <person name="He G."/>
            <person name="Johnson J."/>
            <person name="Nolan M."/>
            <person name="Tritt A."/>
            <person name="Barry K.W."/>
            <person name="Grigoriev I.V."/>
            <person name="Nagy L.G."/>
            <person name="Hibbett D."/>
            <person name="Henrissat B."/>
            <person name="Matheny P.B."/>
            <person name="Labbe J."/>
            <person name="Martin F.M."/>
        </authorList>
    </citation>
    <scope>NUCLEOTIDE SEQUENCE</scope>
    <source>
        <strain evidence="1">HHB10654</strain>
    </source>
</reference>
<organism evidence="1 2">
    <name type="scientific">Artomyces pyxidatus</name>
    <dbReference type="NCBI Taxonomy" id="48021"/>
    <lineage>
        <taxon>Eukaryota</taxon>
        <taxon>Fungi</taxon>
        <taxon>Dikarya</taxon>
        <taxon>Basidiomycota</taxon>
        <taxon>Agaricomycotina</taxon>
        <taxon>Agaricomycetes</taxon>
        <taxon>Russulales</taxon>
        <taxon>Auriscalpiaceae</taxon>
        <taxon>Artomyces</taxon>
    </lineage>
</organism>
<proteinExistence type="predicted"/>
<comment type="caution">
    <text evidence="1">The sequence shown here is derived from an EMBL/GenBank/DDBJ whole genome shotgun (WGS) entry which is preliminary data.</text>
</comment>
<gene>
    <name evidence="1" type="ORF">BV25DRAFT_1853507</name>
</gene>
<reference evidence="1" key="1">
    <citation type="submission" date="2021-03" db="EMBL/GenBank/DDBJ databases">
        <authorList>
            <consortium name="DOE Joint Genome Institute"/>
            <person name="Ahrendt S."/>
            <person name="Looney B.P."/>
            <person name="Miyauchi S."/>
            <person name="Morin E."/>
            <person name="Drula E."/>
            <person name="Courty P.E."/>
            <person name="Chicoki N."/>
            <person name="Fauchery L."/>
            <person name="Kohler A."/>
            <person name="Kuo A."/>
            <person name="Labutti K."/>
            <person name="Pangilinan J."/>
            <person name="Lipzen A."/>
            <person name="Riley R."/>
            <person name="Andreopoulos W."/>
            <person name="He G."/>
            <person name="Johnson J."/>
            <person name="Barry K.W."/>
            <person name="Grigoriev I.V."/>
            <person name="Nagy L."/>
            <person name="Hibbett D."/>
            <person name="Henrissat B."/>
            <person name="Matheny P.B."/>
            <person name="Labbe J."/>
            <person name="Martin F."/>
        </authorList>
    </citation>
    <scope>NUCLEOTIDE SEQUENCE</scope>
    <source>
        <strain evidence="1">HHB10654</strain>
    </source>
</reference>
<evidence type="ECO:0000313" key="1">
    <source>
        <dbReference type="EMBL" id="KAI0064166.1"/>
    </source>
</evidence>
<dbReference type="Proteomes" id="UP000814140">
    <property type="component" value="Unassembled WGS sequence"/>
</dbReference>
<keyword evidence="2" id="KW-1185">Reference proteome</keyword>
<name>A0ACB8T7Q3_9AGAM</name>
<dbReference type="EMBL" id="MU277200">
    <property type="protein sequence ID" value="KAI0064166.1"/>
    <property type="molecule type" value="Genomic_DNA"/>
</dbReference>
<protein>
    <submittedName>
        <fullName evidence="1">Uncharacterized protein</fullName>
    </submittedName>
</protein>
<sequence length="349" mass="38262">MSYLSLVVDSNGTKLAFIDSGVPTPVRSEPYTTIFAFHGMGFSSHTFKRLHTLAPAYNLRFVSVNRRRYAASTPLSPSELDMPTNGSDVEKTAFLNARGIEAAMFIDKFIQQNDIPPISTSGLGGGIGLLGWSAGNSVTLSVVANLDVLSSETQARFASRLRALIMYEPPSMITGAPVPKGTWLPQFDPTLPTHLQQAMWTPWVSSYFAHSDLSKRDPTVLTVTAPSLTPAPTVYNMSPEEIADSVDDTVTELPALIHATSQQSVIYRKACFEREVRTRLPHMKVTHLCGDKTISSALATLWGVQDDAEVDGGNMVEFNLVPDANHFMHWDHPEKTLEACLLALEPKQE</sequence>
<evidence type="ECO:0000313" key="2">
    <source>
        <dbReference type="Proteomes" id="UP000814140"/>
    </source>
</evidence>
<accession>A0ACB8T7Q3</accession>